<sequence>MRILALRVRVAKLILSITVVGLILLLILNDSYINVVENYQNVILFKDKNTVATFDNNISKRSIDEKPLLFEHCKLADLDPWDPTIKKYLDPFRDPLKNCKPNITQISKVENGILFIFPPPKVTLNCRYMCLFPVSDYRLSFGNWTEVVNGTEPPCDVFEIECKDAAKKNETKEIFYKFLHPKIYRPNPPKELPSSPSTTPASNPNKPDVHIIIFDSVSQSQFIRSLPKTRHVLREYYDAIPFRHLNKVGLNSRPNGYALLFGYGIYPIPKSPMSRGYESDLTYEQYCKEFKDNDQFIGNRFKDDGYATLMSEDWSMGVFNWPGCAGFEKSPTDHYMRPYQLRLEGHRRWRHNGMRHIVQHFSCKESFHYQTQYLQDFINAYPDKPKFSLTWTSYLAHDDHNALYHTDDFFYQFFKDNREKFNNSYVLFMGDHGNRFSFMRYTDVGQTEDRNPFLFLSVPTHLRKNHSFIDTIKDNAQQLATHYDIYATLNEIAKPSNPRIPNPHIKGSSFFHPLPQPRTCNKLRIPFEYCQCQLEKTRLPKENEIAIPGAEIMVERMNENLRDTNDTADVCAPLTLDYKAGIYVDEFVEKGNVKVYE</sequence>
<evidence type="ECO:0000313" key="1">
    <source>
        <dbReference type="Proteomes" id="UP000887579"/>
    </source>
</evidence>
<reference evidence="2" key="1">
    <citation type="submission" date="2022-11" db="UniProtKB">
        <authorList>
            <consortium name="WormBaseParasite"/>
        </authorList>
    </citation>
    <scope>IDENTIFICATION</scope>
</reference>
<accession>A0AC34F8E4</accession>
<dbReference type="Proteomes" id="UP000887579">
    <property type="component" value="Unplaced"/>
</dbReference>
<organism evidence="1 2">
    <name type="scientific">Panagrolaimus sp. ES5</name>
    <dbReference type="NCBI Taxonomy" id="591445"/>
    <lineage>
        <taxon>Eukaryota</taxon>
        <taxon>Metazoa</taxon>
        <taxon>Ecdysozoa</taxon>
        <taxon>Nematoda</taxon>
        <taxon>Chromadorea</taxon>
        <taxon>Rhabditida</taxon>
        <taxon>Tylenchina</taxon>
        <taxon>Panagrolaimomorpha</taxon>
        <taxon>Panagrolaimoidea</taxon>
        <taxon>Panagrolaimidae</taxon>
        <taxon>Panagrolaimus</taxon>
    </lineage>
</organism>
<proteinExistence type="predicted"/>
<dbReference type="WBParaSite" id="ES5_v2.g13541.t1">
    <property type="protein sequence ID" value="ES5_v2.g13541.t1"/>
    <property type="gene ID" value="ES5_v2.g13541"/>
</dbReference>
<evidence type="ECO:0000313" key="2">
    <source>
        <dbReference type="WBParaSite" id="ES5_v2.g13541.t1"/>
    </source>
</evidence>
<name>A0AC34F8E4_9BILA</name>
<protein>
    <submittedName>
        <fullName evidence="2">Uncharacterized protein</fullName>
    </submittedName>
</protein>